<evidence type="ECO:0000256" key="9">
    <source>
        <dbReference type="ARBA" id="ARBA00023128"/>
    </source>
</evidence>
<keyword evidence="5 15" id="KW-0375">Hydrogen ion transport</keyword>
<organism evidence="16">
    <name type="scientific">Anopheles atroparvus</name>
    <name type="common">European mosquito</name>
    <dbReference type="NCBI Taxonomy" id="41427"/>
    <lineage>
        <taxon>Eukaryota</taxon>
        <taxon>Metazoa</taxon>
        <taxon>Ecdysozoa</taxon>
        <taxon>Arthropoda</taxon>
        <taxon>Hexapoda</taxon>
        <taxon>Insecta</taxon>
        <taxon>Pterygota</taxon>
        <taxon>Neoptera</taxon>
        <taxon>Endopterygota</taxon>
        <taxon>Diptera</taxon>
        <taxon>Nematocera</taxon>
        <taxon>Culicoidea</taxon>
        <taxon>Culicidae</taxon>
        <taxon>Anophelinae</taxon>
        <taxon>Anopheles</taxon>
    </lineage>
</organism>
<comment type="subunit">
    <text evidence="15">F-type ATPases have 2 components, CF(1) - the catalytic core - and CF(0) - the membrane proton channel. CF(1) and CF(0) have multiple subunits.</text>
</comment>
<dbReference type="PANTHER" id="PTHR12427:SF1">
    <property type="entry name" value="ATP SYNTHASE SUBUNIT E, MITOCHONDRIAL"/>
    <property type="match status" value="1"/>
</dbReference>
<evidence type="ECO:0000256" key="10">
    <source>
        <dbReference type="ARBA" id="ARBA00023136"/>
    </source>
</evidence>
<dbReference type="EnsemblMetazoa" id="AATE005001-RA">
    <property type="protein sequence ID" value="AATE005001-PA.1"/>
    <property type="gene ID" value="AATE005001"/>
</dbReference>
<sequence>LHNEILTSWCASLLSTFPNHSIFSGTGKDQSAQRKPSFFLICLKFDYTDSEMADLGAPVRVSPLIRFGRWSFLVVGVAYGAYHQNRLAKREVGIREIEAQQKVIRDAKLAQEKKRNQEEEAKAIAALSAPSKK</sequence>
<evidence type="ECO:0000256" key="8">
    <source>
        <dbReference type="ARBA" id="ARBA00023065"/>
    </source>
</evidence>
<evidence type="ECO:0000256" key="6">
    <source>
        <dbReference type="ARBA" id="ARBA00022792"/>
    </source>
</evidence>
<reference evidence="16" key="1">
    <citation type="submission" date="2022-08" db="UniProtKB">
        <authorList>
            <consortium name="EnsemblMetazoa"/>
        </authorList>
    </citation>
    <scope>IDENTIFICATION</scope>
    <source>
        <strain evidence="16">EBRO</strain>
    </source>
</reference>
<dbReference type="GO" id="GO:0015986">
    <property type="term" value="P:proton motive force-driven ATP synthesis"/>
    <property type="evidence" value="ECO:0007669"/>
    <property type="project" value="InterPro"/>
</dbReference>
<dbReference type="STRING" id="41427.A0A182IT69"/>
<evidence type="ECO:0000256" key="11">
    <source>
        <dbReference type="ARBA" id="ARBA00023310"/>
    </source>
</evidence>
<keyword evidence="9 15" id="KW-0496">Mitochondrion</keyword>
<proteinExistence type="inferred from homology"/>
<dbReference type="GO" id="GO:0045259">
    <property type="term" value="C:proton-transporting ATP synthase complex"/>
    <property type="evidence" value="ECO:0007669"/>
    <property type="project" value="UniProtKB-UniRule"/>
</dbReference>
<evidence type="ECO:0000256" key="5">
    <source>
        <dbReference type="ARBA" id="ARBA00022781"/>
    </source>
</evidence>
<name>A0A182IT69_ANOAO</name>
<dbReference type="InterPro" id="IPR008386">
    <property type="entry name" value="ATP_synth_F0_esu_mt"/>
</dbReference>
<dbReference type="AlphaFoldDB" id="A0A182IT69"/>
<accession>A0A182IT69</accession>
<dbReference type="PANTHER" id="PTHR12427">
    <property type="entry name" value="ATP SYNTHASE E CHAIN, MITOCHONDRIAL"/>
    <property type="match status" value="1"/>
</dbReference>
<evidence type="ECO:0000313" key="16">
    <source>
        <dbReference type="EnsemblMetazoa" id="AATE005001-PA.1"/>
    </source>
</evidence>
<evidence type="ECO:0000256" key="4">
    <source>
        <dbReference type="ARBA" id="ARBA00022547"/>
    </source>
</evidence>
<evidence type="ECO:0000256" key="1">
    <source>
        <dbReference type="ARBA" id="ARBA00004273"/>
    </source>
</evidence>
<dbReference type="GO" id="GO:0015078">
    <property type="term" value="F:proton transmembrane transporter activity"/>
    <property type="evidence" value="ECO:0007669"/>
    <property type="project" value="InterPro"/>
</dbReference>
<evidence type="ECO:0000256" key="3">
    <source>
        <dbReference type="ARBA" id="ARBA00022448"/>
    </source>
</evidence>
<comment type="similarity">
    <text evidence="2 15">Belongs to the ATPase e subunit family.</text>
</comment>
<dbReference type="Pfam" id="PF05680">
    <property type="entry name" value="ATP-synt_E"/>
    <property type="match status" value="1"/>
</dbReference>
<evidence type="ECO:0000256" key="14">
    <source>
        <dbReference type="ARBA" id="ARBA00074682"/>
    </source>
</evidence>
<evidence type="ECO:0000256" key="7">
    <source>
        <dbReference type="ARBA" id="ARBA00022990"/>
    </source>
</evidence>
<dbReference type="VEuPathDB" id="VectorBase:AATE005001"/>
<dbReference type="GO" id="GO:0005743">
    <property type="term" value="C:mitochondrial inner membrane"/>
    <property type="evidence" value="ECO:0007669"/>
    <property type="project" value="UniProtKB-SubCell"/>
</dbReference>
<keyword evidence="7" id="KW-0007">Acetylation</keyword>
<keyword evidence="3 15" id="KW-0813">Transport</keyword>
<evidence type="ECO:0000256" key="15">
    <source>
        <dbReference type="RuleBase" id="RU367005"/>
    </source>
</evidence>
<keyword evidence="11 15" id="KW-0066">ATP synthesis</keyword>
<keyword evidence="8 15" id="KW-0406">Ion transport</keyword>
<keyword evidence="6 15" id="KW-0999">Mitochondrion inner membrane</keyword>
<protein>
    <recommendedName>
        <fullName evidence="14 15">ATP synthase F(0) complex subunit e, mitochondrial</fullName>
    </recommendedName>
</protein>
<evidence type="ECO:0000256" key="13">
    <source>
        <dbReference type="ARBA" id="ARBA00064647"/>
    </source>
</evidence>
<comment type="function">
    <text evidence="12 15">Subunit e, of the mitochondrial membrane ATP synthase complex (F(1)F(0) ATP synthase or Complex V) that produces ATP from ADP in the presence of a proton gradient across the membrane which is generated by electron transport complexes of the respiratory chain. ATP synthase complex consist of a soluble F(1) head domain - the catalytic core - and a membrane F(1) domain - the membrane proton channel. These two domains are linked by a central stalk rotating inside the F(1) region and a stationary peripheral stalk. During catalysis, ATP synthesis in the catalytic domain of F(1) is coupled via a rotary mechanism of the central stalk subunits to proton translocation. In vivo, can only synthesize ATP although its ATP hydrolase activity can be activated artificially in vitro. Part of the complex F(0) domain.</text>
</comment>
<keyword evidence="4 15" id="KW-0138">CF(0)</keyword>
<comment type="subunit">
    <text evidence="13">Component of the ATP synthase complex composed at least of ATP5F1A/subunit alpha, ATP5F1B/subunit beta, ATP5MC1/subunit c (homooctomer), MT-ATP6/subunit a, MT-ATP8/subunit 8, ATP5ME/subunit e, ATP5MF/subunit f, ATP5MG/subunit g, ATP5MK/subunit k, ATP5MJ/subunit j, ATP5F1C/subunit gamma, ATP5F1D/subunit delta, ATP5F1E/subunit epsilon, ATP5PF/subunit F6, ATP5PB/subunit b, ATP5PD/subunit d, ATP5PO/subunit OSCP. ATP synthase complex consists of a soluble F(1) head domain (subunits alpha(3) and beta(3)) - the catalytic core - and a membrane F(0) domain - the membrane proton channel (subunits c, a, 8, e, f, g, k and j). These two domains are linked by a central stalk (subunits gamma, delta, and epsilon) rotating inside the F1 region and a stationary peripheral stalk (subunits F6, b, d, and OSCP).</text>
</comment>
<keyword evidence="10" id="KW-0472">Membrane</keyword>
<comment type="subcellular location">
    <subcellularLocation>
        <location evidence="1 15">Mitochondrion inner membrane</location>
    </subcellularLocation>
</comment>
<evidence type="ECO:0000256" key="12">
    <source>
        <dbReference type="ARBA" id="ARBA00057306"/>
    </source>
</evidence>
<evidence type="ECO:0000256" key="2">
    <source>
        <dbReference type="ARBA" id="ARBA00007333"/>
    </source>
</evidence>